<accession>A0A642UUV5</accession>
<sequence>MMMKWLLLIPLALASPVAWDAADEAALAQLQDEYFATASDAGARIPLFTGVTPDDFSTDQPVSEEEAQQAAAVLEELADVVAALAAAPSQ</sequence>
<dbReference type="AlphaFoldDB" id="A0A642UUV5"/>
<name>A0A642UUV5_DIURU</name>
<dbReference type="VEuPathDB" id="FungiDB:DIURU_001278"/>
<gene>
    <name evidence="1" type="ORF">DIURU_001278</name>
</gene>
<dbReference type="Proteomes" id="UP000449547">
    <property type="component" value="Unassembled WGS sequence"/>
</dbReference>
<reference evidence="1 2" key="1">
    <citation type="submission" date="2019-07" db="EMBL/GenBank/DDBJ databases">
        <title>Genome assembly of two rare yeast pathogens: Diutina rugosa and Trichomonascus ciferrii.</title>
        <authorList>
            <person name="Mixao V."/>
            <person name="Saus E."/>
            <person name="Hansen A."/>
            <person name="Lass-Flor C."/>
            <person name="Gabaldon T."/>
        </authorList>
    </citation>
    <scope>NUCLEOTIDE SEQUENCE [LARGE SCALE GENOMIC DNA]</scope>
    <source>
        <strain evidence="1 2">CBS 613</strain>
    </source>
</reference>
<keyword evidence="2" id="KW-1185">Reference proteome</keyword>
<proteinExistence type="predicted"/>
<dbReference type="RefSeq" id="XP_034013882.1">
    <property type="nucleotide sequence ID" value="XM_034153803.1"/>
</dbReference>
<protein>
    <submittedName>
        <fullName evidence="1">Uncharacterized protein</fullName>
    </submittedName>
</protein>
<evidence type="ECO:0000313" key="1">
    <source>
        <dbReference type="EMBL" id="KAA8905901.1"/>
    </source>
</evidence>
<dbReference type="GeneID" id="54779931"/>
<comment type="caution">
    <text evidence="1">The sequence shown here is derived from an EMBL/GenBank/DDBJ whole genome shotgun (WGS) entry which is preliminary data.</text>
</comment>
<evidence type="ECO:0000313" key="2">
    <source>
        <dbReference type="Proteomes" id="UP000449547"/>
    </source>
</evidence>
<organism evidence="1 2">
    <name type="scientific">Diutina rugosa</name>
    <name type="common">Yeast</name>
    <name type="synonym">Candida rugosa</name>
    <dbReference type="NCBI Taxonomy" id="5481"/>
    <lineage>
        <taxon>Eukaryota</taxon>
        <taxon>Fungi</taxon>
        <taxon>Dikarya</taxon>
        <taxon>Ascomycota</taxon>
        <taxon>Saccharomycotina</taxon>
        <taxon>Pichiomycetes</taxon>
        <taxon>Debaryomycetaceae</taxon>
        <taxon>Diutina</taxon>
    </lineage>
</organism>
<dbReference type="EMBL" id="SWFT01000039">
    <property type="protein sequence ID" value="KAA8905901.1"/>
    <property type="molecule type" value="Genomic_DNA"/>
</dbReference>